<protein>
    <submittedName>
        <fullName evidence="2">Uncharacterized protein</fullName>
    </submittedName>
</protein>
<feature type="region of interest" description="Disordered" evidence="1">
    <location>
        <begin position="63"/>
        <end position="84"/>
    </location>
</feature>
<gene>
    <name evidence="2" type="ORF">MSPICULIGERA_LOCUS6389</name>
</gene>
<keyword evidence="3" id="KW-1185">Reference proteome</keyword>
<reference evidence="2" key="1">
    <citation type="submission" date="2023-06" db="EMBL/GenBank/DDBJ databases">
        <authorList>
            <person name="Delattre M."/>
        </authorList>
    </citation>
    <scope>NUCLEOTIDE SEQUENCE</scope>
    <source>
        <strain evidence="2">AF72</strain>
    </source>
</reference>
<evidence type="ECO:0000313" key="3">
    <source>
        <dbReference type="Proteomes" id="UP001177023"/>
    </source>
</evidence>
<dbReference type="EMBL" id="CATQJA010001587">
    <property type="protein sequence ID" value="CAJ0567854.1"/>
    <property type="molecule type" value="Genomic_DNA"/>
</dbReference>
<dbReference type="AlphaFoldDB" id="A0AA36CGX2"/>
<feature type="non-terminal residue" evidence="2">
    <location>
        <position position="1"/>
    </location>
</feature>
<name>A0AA36CGX2_9BILA</name>
<organism evidence="2 3">
    <name type="scientific">Mesorhabditis spiculigera</name>
    <dbReference type="NCBI Taxonomy" id="96644"/>
    <lineage>
        <taxon>Eukaryota</taxon>
        <taxon>Metazoa</taxon>
        <taxon>Ecdysozoa</taxon>
        <taxon>Nematoda</taxon>
        <taxon>Chromadorea</taxon>
        <taxon>Rhabditida</taxon>
        <taxon>Rhabditina</taxon>
        <taxon>Rhabditomorpha</taxon>
        <taxon>Rhabditoidea</taxon>
        <taxon>Rhabditidae</taxon>
        <taxon>Mesorhabditinae</taxon>
        <taxon>Mesorhabditis</taxon>
    </lineage>
</organism>
<evidence type="ECO:0000256" key="1">
    <source>
        <dbReference type="SAM" id="MobiDB-lite"/>
    </source>
</evidence>
<dbReference type="Proteomes" id="UP001177023">
    <property type="component" value="Unassembled WGS sequence"/>
</dbReference>
<proteinExistence type="predicted"/>
<sequence length="208" mass="24039">MGDLNKAETVKSWPEIAIIFESLKALAPRLEPEEITIVVETEKSENWLDIPYFLSNTERSREWQRDSQRVLETPTNRPGSRADSAASFQYARGDKINPGDQRVYQLTRPDSRASVTASDHGSVVNDTLHALVSDVEQTTELIRRKQQQMRSERRQFQTEMEVTGRISISPTDDWLNARLKAVSTDDLKRDLNKIKDDQREFFWKSLVE</sequence>
<accession>A0AA36CGX2</accession>
<evidence type="ECO:0000313" key="2">
    <source>
        <dbReference type="EMBL" id="CAJ0567854.1"/>
    </source>
</evidence>
<comment type="caution">
    <text evidence="2">The sequence shown here is derived from an EMBL/GenBank/DDBJ whole genome shotgun (WGS) entry which is preliminary data.</text>
</comment>